<dbReference type="InterPro" id="IPR050153">
    <property type="entry name" value="Metal_Ion_Import_ABC"/>
</dbReference>
<dbReference type="SMART" id="SM00382">
    <property type="entry name" value="AAA"/>
    <property type="match status" value="1"/>
</dbReference>
<evidence type="ECO:0000256" key="3">
    <source>
        <dbReference type="ARBA" id="ARBA00022475"/>
    </source>
</evidence>
<evidence type="ECO:0000313" key="8">
    <source>
        <dbReference type="Proteomes" id="UP000292136"/>
    </source>
</evidence>
<dbReference type="InterPro" id="IPR003439">
    <property type="entry name" value="ABC_transporter-like_ATP-bd"/>
</dbReference>
<evidence type="ECO:0000256" key="1">
    <source>
        <dbReference type="ARBA" id="ARBA00005417"/>
    </source>
</evidence>
<dbReference type="PANTHER" id="PTHR42734">
    <property type="entry name" value="METAL TRANSPORT SYSTEM ATP-BINDING PROTEIN TM_0124-RELATED"/>
    <property type="match status" value="1"/>
</dbReference>
<dbReference type="EMBL" id="SHKM01000002">
    <property type="protein sequence ID" value="RZT76666.1"/>
    <property type="molecule type" value="Genomic_DNA"/>
</dbReference>
<dbReference type="SUPFAM" id="SSF52540">
    <property type="entry name" value="P-loop containing nucleoside triphosphate hydrolases"/>
    <property type="match status" value="1"/>
</dbReference>
<dbReference type="RefSeq" id="WP_130459773.1">
    <property type="nucleotide sequence ID" value="NZ_SHKM01000002.1"/>
</dbReference>
<keyword evidence="8" id="KW-1185">Reference proteome</keyword>
<dbReference type="InterPro" id="IPR027417">
    <property type="entry name" value="P-loop_NTPase"/>
</dbReference>
<organism evidence="7 8">
    <name type="scientific">Azospira oryzae</name>
    <dbReference type="NCBI Taxonomy" id="146939"/>
    <lineage>
        <taxon>Bacteria</taxon>
        <taxon>Pseudomonadati</taxon>
        <taxon>Pseudomonadota</taxon>
        <taxon>Betaproteobacteria</taxon>
        <taxon>Rhodocyclales</taxon>
        <taxon>Rhodocyclaceae</taxon>
        <taxon>Azospira</taxon>
    </lineage>
</organism>
<keyword evidence="5 7" id="KW-0067">ATP-binding</keyword>
<comment type="similarity">
    <text evidence="1">Belongs to the ABC transporter superfamily.</text>
</comment>
<dbReference type="Pfam" id="PF00005">
    <property type="entry name" value="ABC_tran"/>
    <property type="match status" value="1"/>
</dbReference>
<dbReference type="Proteomes" id="UP000292136">
    <property type="component" value="Unassembled WGS sequence"/>
</dbReference>
<dbReference type="PROSITE" id="PS50893">
    <property type="entry name" value="ABC_TRANSPORTER_2"/>
    <property type="match status" value="1"/>
</dbReference>
<dbReference type="Pfam" id="PF13304">
    <property type="entry name" value="AAA_21"/>
    <property type="match status" value="1"/>
</dbReference>
<evidence type="ECO:0000256" key="4">
    <source>
        <dbReference type="ARBA" id="ARBA00022741"/>
    </source>
</evidence>
<dbReference type="GO" id="GO:0005524">
    <property type="term" value="F:ATP binding"/>
    <property type="evidence" value="ECO:0007669"/>
    <property type="project" value="UniProtKB-KW"/>
</dbReference>
<comment type="caution">
    <text evidence="7">The sequence shown here is derived from an EMBL/GenBank/DDBJ whole genome shotgun (WGS) entry which is preliminary data.</text>
</comment>
<evidence type="ECO:0000259" key="6">
    <source>
        <dbReference type="PROSITE" id="PS50893"/>
    </source>
</evidence>
<dbReference type="Gene3D" id="3.40.50.300">
    <property type="entry name" value="P-loop containing nucleotide triphosphate hydrolases"/>
    <property type="match status" value="2"/>
</dbReference>
<dbReference type="InterPro" id="IPR003959">
    <property type="entry name" value="ATPase_AAA_core"/>
</dbReference>
<dbReference type="PANTHER" id="PTHR42734:SF17">
    <property type="entry name" value="METAL TRANSPORT SYSTEM ATP-BINDING PROTEIN TM_0124-RELATED"/>
    <property type="match status" value="1"/>
</dbReference>
<evidence type="ECO:0000256" key="5">
    <source>
        <dbReference type="ARBA" id="ARBA00022840"/>
    </source>
</evidence>
<evidence type="ECO:0000256" key="2">
    <source>
        <dbReference type="ARBA" id="ARBA00022448"/>
    </source>
</evidence>
<keyword evidence="2" id="KW-0813">Transport</keyword>
<dbReference type="InterPro" id="IPR003593">
    <property type="entry name" value="AAA+_ATPase"/>
</dbReference>
<keyword evidence="4" id="KW-0547">Nucleotide-binding</keyword>
<protein>
    <submittedName>
        <fullName evidence="7">Zinc transport system ATP-binding protein</fullName>
    </submittedName>
</protein>
<accession>A0ABY0IRB9</accession>
<evidence type="ECO:0000313" key="7">
    <source>
        <dbReference type="EMBL" id="RZT76666.1"/>
    </source>
</evidence>
<feature type="domain" description="ABC transporter" evidence="6">
    <location>
        <begin position="7"/>
        <end position="197"/>
    </location>
</feature>
<keyword evidence="3" id="KW-0472">Membrane</keyword>
<name>A0ABY0IRB9_9RHOO</name>
<gene>
    <name evidence="7" type="ORF">EV678_2545</name>
</gene>
<sequence>MPIASAHPLLSVAALVAGYGRPVVGPVDFTLARGEVLGLAGPNGSGKSTLLSVLAGAGRRFAGSVDLAPGVEISWQTQRQPAVAGIPLNGRELLALTGASAAGLPPWLAARLDERLDRLSGGQLQFLHLWACLQAPADVILLDEPTNNLDPQGVAALGAAIAARAAAGAGIVLVSHDDDFVAAACQRVVRLPGGPRP</sequence>
<proteinExistence type="inferred from homology"/>
<keyword evidence="3" id="KW-1003">Cell membrane</keyword>
<reference evidence="7 8" key="1">
    <citation type="submission" date="2019-02" db="EMBL/GenBank/DDBJ databases">
        <title>Genomic Encyclopedia of Type Strains, Phase IV (KMG-IV): sequencing the most valuable type-strain genomes for metagenomic binning, comparative biology and taxonomic classification.</title>
        <authorList>
            <person name="Goeker M."/>
        </authorList>
    </citation>
    <scope>NUCLEOTIDE SEQUENCE [LARGE SCALE GENOMIC DNA]</scope>
    <source>
        <strain evidence="7 8">DSM 21223</strain>
    </source>
</reference>